<proteinExistence type="predicted"/>
<protein>
    <submittedName>
        <fullName evidence="1">Uncharacterized protein</fullName>
    </submittedName>
</protein>
<comment type="caution">
    <text evidence="1">The sequence shown here is derived from an EMBL/GenBank/DDBJ whole genome shotgun (WGS) entry which is preliminary data.</text>
</comment>
<gene>
    <name evidence="1" type="ORF">S12H4_55207</name>
</gene>
<organism evidence="1">
    <name type="scientific">marine sediment metagenome</name>
    <dbReference type="NCBI Taxonomy" id="412755"/>
    <lineage>
        <taxon>unclassified sequences</taxon>
        <taxon>metagenomes</taxon>
        <taxon>ecological metagenomes</taxon>
    </lineage>
</organism>
<dbReference type="EMBL" id="BARW01035391">
    <property type="protein sequence ID" value="GAJ20013.1"/>
    <property type="molecule type" value="Genomic_DNA"/>
</dbReference>
<accession>X1UR99</accession>
<name>X1UR99_9ZZZZ</name>
<feature type="non-terminal residue" evidence="1">
    <location>
        <position position="150"/>
    </location>
</feature>
<reference evidence="1" key="1">
    <citation type="journal article" date="2014" name="Front. Microbiol.">
        <title>High frequency of phylogenetically diverse reductive dehalogenase-homologous genes in deep subseafloor sedimentary metagenomes.</title>
        <authorList>
            <person name="Kawai M."/>
            <person name="Futagami T."/>
            <person name="Toyoda A."/>
            <person name="Takaki Y."/>
            <person name="Nishi S."/>
            <person name="Hori S."/>
            <person name="Arai W."/>
            <person name="Tsubouchi T."/>
            <person name="Morono Y."/>
            <person name="Uchiyama I."/>
            <person name="Ito T."/>
            <person name="Fujiyama A."/>
            <person name="Inagaki F."/>
            <person name="Takami H."/>
        </authorList>
    </citation>
    <scope>NUCLEOTIDE SEQUENCE</scope>
    <source>
        <strain evidence="1">Expedition CK06-06</strain>
    </source>
</reference>
<sequence length="150" mass="16994">MPIANYTTEVPAMRSVGEIQGILVAHGARAIMIDYDGEVPVALAFIIKTTHAGELPFRLPANVKQVEKILLNMRARPPETWHSDYEKVIDRIKKQSARVAWRIIKDWVRAQMAILDTEMVKVEQVFLPYLDVGGGKTLYDAMSERGFKQL</sequence>
<dbReference type="AlphaFoldDB" id="X1UR99"/>
<evidence type="ECO:0000313" key="1">
    <source>
        <dbReference type="EMBL" id="GAJ20013.1"/>
    </source>
</evidence>